<organism evidence="5 6">
    <name type="scientific">Inconstantimicrobium porci</name>
    <dbReference type="NCBI Taxonomy" id="2652291"/>
    <lineage>
        <taxon>Bacteria</taxon>
        <taxon>Bacillati</taxon>
        <taxon>Bacillota</taxon>
        <taxon>Clostridia</taxon>
        <taxon>Eubacteriales</taxon>
        <taxon>Clostridiaceae</taxon>
        <taxon>Inconstantimicrobium</taxon>
    </lineage>
</organism>
<dbReference type="InterPro" id="IPR045865">
    <property type="entry name" value="ACT-like_dom_sf"/>
</dbReference>
<evidence type="ECO:0000313" key="6">
    <source>
        <dbReference type="Proteomes" id="UP000460287"/>
    </source>
</evidence>
<dbReference type="Pfam" id="PF00571">
    <property type="entry name" value="CBS"/>
    <property type="match status" value="2"/>
</dbReference>
<dbReference type="PROSITE" id="PS51671">
    <property type="entry name" value="ACT"/>
    <property type="match status" value="1"/>
</dbReference>
<dbReference type="AlphaFoldDB" id="A0A7X2MYC2"/>
<dbReference type="InterPro" id="IPR051257">
    <property type="entry name" value="Diverse_CBS-Domain"/>
</dbReference>
<dbReference type="SUPFAM" id="SSF55021">
    <property type="entry name" value="ACT-like"/>
    <property type="match status" value="1"/>
</dbReference>
<dbReference type="Pfam" id="PF01842">
    <property type="entry name" value="ACT"/>
    <property type="match status" value="1"/>
</dbReference>
<dbReference type="Gene3D" id="3.10.580.10">
    <property type="entry name" value="CBS-domain"/>
    <property type="match status" value="1"/>
</dbReference>
<gene>
    <name evidence="5" type="ORF">FYJ33_05470</name>
</gene>
<dbReference type="Gene3D" id="3.30.70.260">
    <property type="match status" value="1"/>
</dbReference>
<accession>A0A7X2MYC2</accession>
<dbReference type="InterPro" id="IPR017036">
    <property type="entry name" value="Lmo0553-like"/>
</dbReference>
<reference evidence="5 6" key="1">
    <citation type="submission" date="2019-08" db="EMBL/GenBank/DDBJ databases">
        <title>In-depth cultivation of the pig gut microbiome towards novel bacterial diversity and tailored functional studies.</title>
        <authorList>
            <person name="Wylensek D."/>
            <person name="Hitch T.C.A."/>
            <person name="Clavel T."/>
        </authorList>
    </citation>
    <scope>NUCLEOTIDE SEQUENCE [LARGE SCALE GENOMIC DNA]</scope>
    <source>
        <strain evidence="5 6">WCA-383-APC-5B</strain>
    </source>
</reference>
<dbReference type="CDD" id="cd02205">
    <property type="entry name" value="CBS_pair_SF"/>
    <property type="match status" value="1"/>
</dbReference>
<feature type="domain" description="CBS" evidence="3">
    <location>
        <begin position="7"/>
        <end position="67"/>
    </location>
</feature>
<proteinExistence type="predicted"/>
<dbReference type="InterPro" id="IPR000644">
    <property type="entry name" value="CBS_dom"/>
</dbReference>
<keyword evidence="1 2" id="KW-0129">CBS domain</keyword>
<evidence type="ECO:0000313" key="5">
    <source>
        <dbReference type="EMBL" id="MSR90875.1"/>
    </source>
</evidence>
<name>A0A7X2MYC2_9CLOT</name>
<dbReference type="Proteomes" id="UP000460287">
    <property type="component" value="Unassembled WGS sequence"/>
</dbReference>
<dbReference type="InterPro" id="IPR046342">
    <property type="entry name" value="CBS_dom_sf"/>
</dbReference>
<protein>
    <submittedName>
        <fullName evidence="5">CBS domain-containing protein</fullName>
    </submittedName>
</protein>
<keyword evidence="6" id="KW-1185">Reference proteome</keyword>
<evidence type="ECO:0000259" key="3">
    <source>
        <dbReference type="PROSITE" id="PS51371"/>
    </source>
</evidence>
<dbReference type="EMBL" id="VULX01000005">
    <property type="protein sequence ID" value="MSR90875.1"/>
    <property type="molecule type" value="Genomic_DNA"/>
</dbReference>
<evidence type="ECO:0000256" key="2">
    <source>
        <dbReference type="PROSITE-ProRule" id="PRU00703"/>
    </source>
</evidence>
<sequence>MLVKTVMMKSSVLTTVTSDTKLGEALKIMNDNNMASMPVIDGNEFKGAIEKSAIYEKYFECDNCNKEKFLVDNIVSDLIKTSIPVIGAYEEIENAVALLEKMNVSFVAVINKETNKFLGILTHKIVFKQFTELFGLNQGHRISVIAFDVPGQLSKLSNIVTENGGNIISLVVLNPESYLDNKEIIIRLNTDNITQTVEAIKSAGFKIND</sequence>
<dbReference type="PANTHER" id="PTHR43080">
    <property type="entry name" value="CBS DOMAIN-CONTAINING PROTEIN CBSX3, MITOCHONDRIAL"/>
    <property type="match status" value="1"/>
</dbReference>
<dbReference type="PIRSF" id="PIRSF035040">
    <property type="entry name" value="UCP035040_CBS_Lmo0553"/>
    <property type="match status" value="1"/>
</dbReference>
<feature type="domain" description="ACT" evidence="4">
    <location>
        <begin position="141"/>
        <end position="209"/>
    </location>
</feature>
<evidence type="ECO:0000259" key="4">
    <source>
        <dbReference type="PROSITE" id="PS51671"/>
    </source>
</evidence>
<dbReference type="SUPFAM" id="SSF54631">
    <property type="entry name" value="CBS-domain pair"/>
    <property type="match status" value="1"/>
</dbReference>
<dbReference type="RefSeq" id="WP_154530755.1">
    <property type="nucleotide sequence ID" value="NZ_JAQXTV010000111.1"/>
</dbReference>
<evidence type="ECO:0000256" key="1">
    <source>
        <dbReference type="ARBA" id="ARBA00023122"/>
    </source>
</evidence>
<dbReference type="InterPro" id="IPR002912">
    <property type="entry name" value="ACT_dom"/>
</dbReference>
<dbReference type="PROSITE" id="PS51371">
    <property type="entry name" value="CBS"/>
    <property type="match status" value="1"/>
</dbReference>
<comment type="caution">
    <text evidence="5">The sequence shown here is derived from an EMBL/GenBank/DDBJ whole genome shotgun (WGS) entry which is preliminary data.</text>
</comment>
<dbReference type="PANTHER" id="PTHR43080:SF2">
    <property type="entry name" value="CBS DOMAIN-CONTAINING PROTEIN"/>
    <property type="match status" value="1"/>
</dbReference>